<evidence type="ECO:0000256" key="1">
    <source>
        <dbReference type="ARBA" id="ARBA00001614"/>
    </source>
</evidence>
<gene>
    <name evidence="13" type="ORF">B4U80_09672</name>
</gene>
<dbReference type="CDD" id="cd09019">
    <property type="entry name" value="galactose_mutarotase_like"/>
    <property type="match status" value="1"/>
</dbReference>
<feature type="active site" description="Proton acceptor" evidence="10">
    <location>
        <position position="326"/>
    </location>
</feature>
<evidence type="ECO:0000256" key="8">
    <source>
        <dbReference type="ARBA" id="ARBA00045743"/>
    </source>
</evidence>
<evidence type="ECO:0000313" key="14">
    <source>
        <dbReference type="Proteomes" id="UP000288716"/>
    </source>
</evidence>
<keyword evidence="6 9" id="KW-0413">Isomerase</keyword>
<dbReference type="SUPFAM" id="SSF74650">
    <property type="entry name" value="Galactose mutarotase-like"/>
    <property type="match status" value="1"/>
</dbReference>
<evidence type="ECO:0000256" key="7">
    <source>
        <dbReference type="ARBA" id="ARBA00023277"/>
    </source>
</evidence>
<dbReference type="InterPro" id="IPR008183">
    <property type="entry name" value="Aldose_1/G6P_1-epimerase"/>
</dbReference>
<evidence type="ECO:0000256" key="5">
    <source>
        <dbReference type="ARBA" id="ARBA00006206"/>
    </source>
</evidence>
<feature type="binding site" evidence="11">
    <location>
        <position position="249"/>
    </location>
    <ligand>
        <name>beta-D-galactose</name>
        <dbReference type="ChEBI" id="CHEBI:27667"/>
    </ligand>
</feature>
<sequence length="362" mass="41284">MASNRETFGETFLYTLSNQDESIIAKVMEFGATITQLKVKDKNGVFRDIVLGFDNFEGYLRKENPYFGATVGRFANRIAKSSFDLNGRQYKLNSNESNGNTLHGGFEGFSHKNWTHVSSRNDSVELQLLSMNEDEGFPGTVKVNVKFSVAENSLIIEYKASLINFDNEQLCTVINLTNHSYFNLNGFCNTDGNTVFNHEIIFNTSQYLETDEYQIPTGNVLNVHDYPHMDFTNKCLLKNKITERGKGFDDCYVIENDIKNYKITGGELKLIARVHSPLTGITMEYFTTEPGFQFYTMNKIAENITTKVTQTDLPQTINKHSGLCLESQRFPNACNENEWKPQCLLAGNETYKQKTVYRFSLQ</sequence>
<reference evidence="13 14" key="1">
    <citation type="journal article" date="2018" name="Gigascience">
        <title>Genomes of trombidid mites reveal novel predicted allergens and laterally-transferred genes associated with secondary metabolism.</title>
        <authorList>
            <person name="Dong X."/>
            <person name="Chaisiri K."/>
            <person name="Xia D."/>
            <person name="Armstrong S.D."/>
            <person name="Fang Y."/>
            <person name="Donnelly M.J."/>
            <person name="Kadowaki T."/>
            <person name="McGarry J.W."/>
            <person name="Darby A.C."/>
            <person name="Makepeace B.L."/>
        </authorList>
    </citation>
    <scope>NUCLEOTIDE SEQUENCE [LARGE SCALE GENOMIC DNA]</scope>
    <source>
        <strain evidence="13">UoL-UT</strain>
    </source>
</reference>
<dbReference type="GO" id="GO:0006006">
    <property type="term" value="P:glucose metabolic process"/>
    <property type="evidence" value="ECO:0007669"/>
    <property type="project" value="TreeGrafter"/>
</dbReference>
<dbReference type="InterPro" id="IPR011013">
    <property type="entry name" value="Gal_mutarotase_sf_dom"/>
</dbReference>
<evidence type="ECO:0000256" key="11">
    <source>
        <dbReference type="PIRSR" id="PIRSR005096-2"/>
    </source>
</evidence>
<feature type="binding site" evidence="12">
    <location>
        <begin position="179"/>
        <end position="181"/>
    </location>
    <ligand>
        <name>beta-D-galactose</name>
        <dbReference type="ChEBI" id="CHEBI:27667"/>
    </ligand>
</feature>
<dbReference type="Proteomes" id="UP000288716">
    <property type="component" value="Unassembled WGS sequence"/>
</dbReference>
<dbReference type="PIRSF" id="PIRSF005096">
    <property type="entry name" value="GALM"/>
    <property type="match status" value="1"/>
</dbReference>
<dbReference type="STRING" id="299467.A0A443SDS5"/>
<protein>
    <recommendedName>
        <fullName evidence="9">Aldose 1-epimerase</fullName>
        <ecNumber evidence="9">5.1.3.3</ecNumber>
    </recommendedName>
</protein>
<dbReference type="EC" id="5.1.3.3" evidence="9"/>
<feature type="binding site" evidence="12">
    <location>
        <begin position="76"/>
        <end position="77"/>
    </location>
    <ligand>
        <name>beta-D-galactose</name>
        <dbReference type="ChEBI" id="CHEBI:27667"/>
    </ligand>
</feature>
<dbReference type="OrthoDB" id="274691at2759"/>
<evidence type="ECO:0000256" key="2">
    <source>
        <dbReference type="ARBA" id="ARBA00001712"/>
    </source>
</evidence>
<proteinExistence type="inferred from homology"/>
<evidence type="ECO:0000256" key="9">
    <source>
        <dbReference type="PIRNR" id="PIRNR005096"/>
    </source>
</evidence>
<dbReference type="UniPathway" id="UPA00214"/>
<dbReference type="InterPro" id="IPR015443">
    <property type="entry name" value="Aldose_1-epimerase"/>
</dbReference>
<dbReference type="PANTHER" id="PTHR10091:SF0">
    <property type="entry name" value="GALACTOSE MUTAROTASE"/>
    <property type="match status" value="1"/>
</dbReference>
<dbReference type="Pfam" id="PF01263">
    <property type="entry name" value="Aldose_epim"/>
    <property type="match status" value="1"/>
</dbReference>
<comment type="caution">
    <text evidence="13">The sequence shown here is derived from an EMBL/GenBank/DDBJ whole genome shotgun (WGS) entry which is preliminary data.</text>
</comment>
<organism evidence="13 14">
    <name type="scientific">Leptotrombidium deliense</name>
    <dbReference type="NCBI Taxonomy" id="299467"/>
    <lineage>
        <taxon>Eukaryota</taxon>
        <taxon>Metazoa</taxon>
        <taxon>Ecdysozoa</taxon>
        <taxon>Arthropoda</taxon>
        <taxon>Chelicerata</taxon>
        <taxon>Arachnida</taxon>
        <taxon>Acari</taxon>
        <taxon>Acariformes</taxon>
        <taxon>Trombidiformes</taxon>
        <taxon>Prostigmata</taxon>
        <taxon>Anystina</taxon>
        <taxon>Parasitengona</taxon>
        <taxon>Trombiculoidea</taxon>
        <taxon>Trombiculidae</taxon>
        <taxon>Leptotrombidium</taxon>
    </lineage>
</organism>
<comment type="pathway">
    <text evidence="3">Carbohydrate metabolism; galactose metabolism.</text>
</comment>
<dbReference type="AlphaFoldDB" id="A0A443SDS5"/>
<dbReference type="InterPro" id="IPR014718">
    <property type="entry name" value="GH-type_carb-bd"/>
</dbReference>
<evidence type="ECO:0000256" key="4">
    <source>
        <dbReference type="ARBA" id="ARBA00005028"/>
    </source>
</evidence>
<dbReference type="PROSITE" id="PS00545">
    <property type="entry name" value="ALDOSE_1_EPIMERASE"/>
    <property type="match status" value="1"/>
</dbReference>
<name>A0A443SDS5_9ACAR</name>
<evidence type="ECO:0000313" key="13">
    <source>
        <dbReference type="EMBL" id="RWS25660.1"/>
    </source>
</evidence>
<evidence type="ECO:0000256" key="3">
    <source>
        <dbReference type="ARBA" id="ARBA00004947"/>
    </source>
</evidence>
<dbReference type="NCBIfam" id="NF008277">
    <property type="entry name" value="PRK11055.1"/>
    <property type="match status" value="1"/>
</dbReference>
<evidence type="ECO:0000256" key="10">
    <source>
        <dbReference type="PIRSR" id="PIRSR005096-1"/>
    </source>
</evidence>
<dbReference type="UniPathway" id="UPA00242"/>
<feature type="active site" description="Proton donor" evidence="10">
    <location>
        <position position="179"/>
    </location>
</feature>
<dbReference type="GO" id="GO:0004034">
    <property type="term" value="F:aldose 1-epimerase activity"/>
    <property type="evidence" value="ECO:0007669"/>
    <property type="project" value="UniProtKB-EC"/>
</dbReference>
<keyword evidence="14" id="KW-1185">Reference proteome</keyword>
<evidence type="ECO:0000256" key="6">
    <source>
        <dbReference type="ARBA" id="ARBA00023235"/>
    </source>
</evidence>
<comment type="function">
    <text evidence="8">Mutarotase that catalyzes the interconversion of beta-D-galactose and alpha-D-galactose during galactose metabolism. Beta-D-galactose is metabolized in the liver into glucose 1-phosphate, the primary metabolic fuel, by the action of four enzymes that constitute the Leloir pathway: GALM, GALK1 (galactokinase), GALT (galactose-1-phosphate uridylyltransferase) and GALE (UDP-galactose-4'-epimerase). Involved in the maintenance of the equilibrium between the beta- and alpha-anomers of galactose, therefore ensuring a sufficient supply of the alpha-anomer for GALK1. Also active on D-glucose although shows a preference for galactose over glucose.</text>
</comment>
<comment type="similarity">
    <text evidence="5 9">Belongs to the aldose epimerase family.</text>
</comment>
<dbReference type="GO" id="GO:0030246">
    <property type="term" value="F:carbohydrate binding"/>
    <property type="evidence" value="ECO:0007669"/>
    <property type="project" value="InterPro"/>
</dbReference>
<dbReference type="InterPro" id="IPR018052">
    <property type="entry name" value="Ald1_epimerase_CS"/>
</dbReference>
<comment type="catalytic activity">
    <reaction evidence="2">
        <text>alpha-D-galactose = beta-D-galactose</text>
        <dbReference type="Rhea" id="RHEA:28675"/>
        <dbReference type="ChEBI" id="CHEBI:27667"/>
        <dbReference type="ChEBI" id="CHEBI:28061"/>
        <dbReference type="EC" id="5.1.3.3"/>
    </reaction>
    <physiologicalReaction direction="right-to-left" evidence="2">
        <dbReference type="Rhea" id="RHEA:28677"/>
    </physiologicalReaction>
</comment>
<dbReference type="EMBL" id="NCKV01003490">
    <property type="protein sequence ID" value="RWS25660.1"/>
    <property type="molecule type" value="Genomic_DNA"/>
</dbReference>
<dbReference type="GO" id="GO:0033499">
    <property type="term" value="P:galactose catabolic process via UDP-galactose, Leloir pathway"/>
    <property type="evidence" value="ECO:0007669"/>
    <property type="project" value="TreeGrafter"/>
</dbReference>
<evidence type="ECO:0000256" key="12">
    <source>
        <dbReference type="PIRSR" id="PIRSR005096-3"/>
    </source>
</evidence>
<dbReference type="Gene3D" id="2.70.98.10">
    <property type="match status" value="1"/>
</dbReference>
<dbReference type="VEuPathDB" id="VectorBase:LDEU006380"/>
<dbReference type="InterPro" id="IPR047215">
    <property type="entry name" value="Galactose_mutarotase-like"/>
</dbReference>
<accession>A0A443SDS5</accession>
<dbReference type="PANTHER" id="PTHR10091">
    <property type="entry name" value="ALDOSE-1-EPIMERASE"/>
    <property type="match status" value="1"/>
</dbReference>
<comment type="pathway">
    <text evidence="4 9">Carbohydrate metabolism; hexose metabolism.</text>
</comment>
<comment type="catalytic activity">
    <reaction evidence="1 9">
        <text>alpha-D-glucose = beta-D-glucose</text>
        <dbReference type="Rhea" id="RHEA:10264"/>
        <dbReference type="ChEBI" id="CHEBI:15903"/>
        <dbReference type="ChEBI" id="CHEBI:17925"/>
        <dbReference type="EC" id="5.1.3.3"/>
    </reaction>
</comment>
<keyword evidence="7 9" id="KW-0119">Carbohydrate metabolism</keyword>